<dbReference type="InterPro" id="IPR011053">
    <property type="entry name" value="Single_hybrid_motif"/>
</dbReference>
<evidence type="ECO:0000313" key="6">
    <source>
        <dbReference type="EMBL" id="SDD48105.1"/>
    </source>
</evidence>
<comment type="similarity">
    <text evidence="1 3">Belongs to the GcvH family.</text>
</comment>
<evidence type="ECO:0000256" key="2">
    <source>
        <dbReference type="ARBA" id="ARBA00022823"/>
    </source>
</evidence>
<dbReference type="NCBIfam" id="TIGR00527">
    <property type="entry name" value="gcvH"/>
    <property type="match status" value="1"/>
</dbReference>
<dbReference type="AlphaFoldDB" id="A0A1G6V5F2"/>
<feature type="modified residue" description="N6-lipoyllysine" evidence="3 4">
    <location>
        <position position="60"/>
    </location>
</feature>
<reference evidence="6 7" key="1">
    <citation type="submission" date="2016-10" db="EMBL/GenBank/DDBJ databases">
        <authorList>
            <person name="de Groot N.N."/>
        </authorList>
    </citation>
    <scope>NUCLEOTIDE SEQUENCE [LARGE SCALE GENOMIC DNA]</scope>
    <source>
        <strain evidence="6 7">CPCC 100156</strain>
    </source>
</reference>
<dbReference type="RefSeq" id="WP_090663810.1">
    <property type="nucleotide sequence ID" value="NZ_FMZX01000008.1"/>
</dbReference>
<dbReference type="CDD" id="cd06848">
    <property type="entry name" value="GCS_H"/>
    <property type="match status" value="1"/>
</dbReference>
<comment type="subunit">
    <text evidence="3">The glycine cleavage system is composed of four proteins: P, T, L and H.</text>
</comment>
<dbReference type="PANTHER" id="PTHR11715">
    <property type="entry name" value="GLYCINE CLEAVAGE SYSTEM H PROTEIN"/>
    <property type="match status" value="1"/>
</dbReference>
<dbReference type="InterPro" id="IPR033753">
    <property type="entry name" value="GCV_H/Fam206"/>
</dbReference>
<dbReference type="InterPro" id="IPR003016">
    <property type="entry name" value="2-oxoA_DH_lipoyl-BS"/>
</dbReference>
<keyword evidence="7" id="KW-1185">Reference proteome</keyword>
<evidence type="ECO:0000313" key="7">
    <source>
        <dbReference type="Proteomes" id="UP000198925"/>
    </source>
</evidence>
<dbReference type="GO" id="GO:0005829">
    <property type="term" value="C:cytosol"/>
    <property type="evidence" value="ECO:0007669"/>
    <property type="project" value="TreeGrafter"/>
</dbReference>
<dbReference type="GO" id="GO:0019464">
    <property type="term" value="P:glycine decarboxylation via glycine cleavage system"/>
    <property type="evidence" value="ECO:0007669"/>
    <property type="project" value="UniProtKB-UniRule"/>
</dbReference>
<dbReference type="InterPro" id="IPR017453">
    <property type="entry name" value="GCV_H_sub"/>
</dbReference>
<dbReference type="STRING" id="938405.SAMN02927895_04361"/>
<organism evidence="6 7">
    <name type="scientific">Belnapia rosea</name>
    <dbReference type="NCBI Taxonomy" id="938405"/>
    <lineage>
        <taxon>Bacteria</taxon>
        <taxon>Pseudomonadati</taxon>
        <taxon>Pseudomonadota</taxon>
        <taxon>Alphaproteobacteria</taxon>
        <taxon>Acetobacterales</taxon>
        <taxon>Roseomonadaceae</taxon>
        <taxon>Belnapia</taxon>
    </lineage>
</organism>
<dbReference type="Proteomes" id="UP000198925">
    <property type="component" value="Unassembled WGS sequence"/>
</dbReference>
<sequence>MPELKYTQDHEWVQAEGDAATIGITDHAQNALGDVVFVDLPEVGREVAAGEAIAVVESVKAASDVYAPIAGRVVEVNAALTDDPGLINREPTGSGWFFKIEPADPAAIGALMDESAYAAFVDSQA</sequence>
<dbReference type="GO" id="GO:0005960">
    <property type="term" value="C:glycine cleavage complex"/>
    <property type="evidence" value="ECO:0007669"/>
    <property type="project" value="InterPro"/>
</dbReference>
<dbReference type="NCBIfam" id="NF002270">
    <property type="entry name" value="PRK01202.1"/>
    <property type="match status" value="1"/>
</dbReference>
<name>A0A1G6V5F2_9PROT</name>
<dbReference type="HAMAP" id="MF_00272">
    <property type="entry name" value="GcvH"/>
    <property type="match status" value="1"/>
</dbReference>
<evidence type="ECO:0000256" key="3">
    <source>
        <dbReference type="HAMAP-Rule" id="MF_00272"/>
    </source>
</evidence>
<dbReference type="InterPro" id="IPR000089">
    <property type="entry name" value="Biotin_lipoyl"/>
</dbReference>
<dbReference type="PANTHER" id="PTHR11715:SF3">
    <property type="entry name" value="GLYCINE CLEAVAGE SYSTEM H PROTEIN-RELATED"/>
    <property type="match status" value="1"/>
</dbReference>
<keyword evidence="2 3" id="KW-0450">Lipoyl</keyword>
<dbReference type="PROSITE" id="PS50968">
    <property type="entry name" value="BIOTINYL_LIPOYL"/>
    <property type="match status" value="1"/>
</dbReference>
<feature type="domain" description="Lipoyl-binding" evidence="5">
    <location>
        <begin position="19"/>
        <end position="101"/>
    </location>
</feature>
<evidence type="ECO:0000259" key="5">
    <source>
        <dbReference type="PROSITE" id="PS50968"/>
    </source>
</evidence>
<gene>
    <name evidence="3" type="primary">gcvH</name>
    <name evidence="6" type="ORF">SAMN04487779_1008113</name>
</gene>
<comment type="function">
    <text evidence="3">The glycine cleavage system catalyzes the degradation of glycine. The H protein shuttles the methylamine group of glycine from the P protein to the T protein.</text>
</comment>
<accession>A0A1G6V5F2</accession>
<proteinExistence type="inferred from homology"/>
<comment type="cofactor">
    <cofactor evidence="3">
        <name>(R)-lipoate</name>
        <dbReference type="ChEBI" id="CHEBI:83088"/>
    </cofactor>
    <text evidence="3">Binds 1 lipoyl cofactor covalently.</text>
</comment>
<dbReference type="PROSITE" id="PS00189">
    <property type="entry name" value="LIPOYL"/>
    <property type="match status" value="1"/>
</dbReference>
<dbReference type="InterPro" id="IPR002930">
    <property type="entry name" value="GCV_H"/>
</dbReference>
<evidence type="ECO:0000256" key="1">
    <source>
        <dbReference type="ARBA" id="ARBA00009249"/>
    </source>
</evidence>
<dbReference type="EMBL" id="FMZX01000008">
    <property type="protein sequence ID" value="SDD48105.1"/>
    <property type="molecule type" value="Genomic_DNA"/>
</dbReference>
<protein>
    <recommendedName>
        <fullName evidence="3">Glycine cleavage system H protein</fullName>
    </recommendedName>
</protein>
<dbReference type="SUPFAM" id="SSF51230">
    <property type="entry name" value="Single hybrid motif"/>
    <property type="match status" value="1"/>
</dbReference>
<dbReference type="GO" id="GO:0009249">
    <property type="term" value="P:protein lipoylation"/>
    <property type="evidence" value="ECO:0007669"/>
    <property type="project" value="TreeGrafter"/>
</dbReference>
<dbReference type="Pfam" id="PF01597">
    <property type="entry name" value="GCV_H"/>
    <property type="match status" value="1"/>
</dbReference>
<evidence type="ECO:0000256" key="4">
    <source>
        <dbReference type="PIRSR" id="PIRSR617453-50"/>
    </source>
</evidence>
<dbReference type="Gene3D" id="2.40.50.100">
    <property type="match status" value="1"/>
</dbReference>